<reference evidence="1 2" key="2">
    <citation type="journal article" date="2013" name="Genome Biol. Evol.">
        <title>Genome sequencing of Giardia lamblia genotypes A2 and B isolates (DH and GS) and comparative analysis with the genomes of genotypes A1 and E (WB and Pig).</title>
        <authorList>
            <person name="Adam R.D."/>
            <person name="Dahlstrom E.W."/>
            <person name="Martens C.A."/>
            <person name="Bruno D.P."/>
            <person name="Barbian K.D."/>
            <person name="Ricklefs S.M."/>
            <person name="Hernandez M.M."/>
            <person name="Narla N.P."/>
            <person name="Patel R.B."/>
            <person name="Porcella S.F."/>
            <person name="Nash T.E."/>
        </authorList>
    </citation>
    <scope>NUCLEOTIDE SEQUENCE [LARGE SCALE GENOMIC DNA]</scope>
    <source>
        <strain evidence="1 2">GS</strain>
    </source>
</reference>
<evidence type="ECO:0000313" key="1">
    <source>
        <dbReference type="EMBL" id="ESU40175.1"/>
    </source>
</evidence>
<dbReference type="InterPro" id="IPR052798">
    <property type="entry name" value="Giardia_VSA"/>
</dbReference>
<organism evidence="1 2">
    <name type="scientific">Giardia intestinalis</name>
    <name type="common">Giardia lamblia</name>
    <dbReference type="NCBI Taxonomy" id="5741"/>
    <lineage>
        <taxon>Eukaryota</taxon>
        <taxon>Metamonada</taxon>
        <taxon>Diplomonadida</taxon>
        <taxon>Hexamitidae</taxon>
        <taxon>Giardiinae</taxon>
        <taxon>Giardia</taxon>
    </lineage>
</organism>
<reference evidence="2" key="1">
    <citation type="submission" date="2012-02" db="EMBL/GenBank/DDBJ databases">
        <title>Genome sequencing of Giardia lamblia Genotypes A2 and B isolates (DH and GS) and comparative analysis with the genomes of Genotypes A1 and E (WB and Pig).</title>
        <authorList>
            <person name="Adam R."/>
            <person name="Dahlstrom E."/>
            <person name="Martens C."/>
            <person name="Bruno D."/>
            <person name="Barbian K."/>
            <person name="Porcella S.F."/>
            <person name="Nash T."/>
        </authorList>
    </citation>
    <scope>NUCLEOTIDE SEQUENCE</scope>
    <source>
        <strain evidence="2">GS</strain>
    </source>
</reference>
<dbReference type="Proteomes" id="UP000018040">
    <property type="component" value="Unassembled WGS sequence"/>
</dbReference>
<dbReference type="PANTHER" id="PTHR23275:SF100">
    <property type="entry name" value="EGF-LIKE DOMAIN-CONTAINING PROTEIN"/>
    <property type="match status" value="1"/>
</dbReference>
<evidence type="ECO:0000313" key="2">
    <source>
        <dbReference type="Proteomes" id="UP000018040"/>
    </source>
</evidence>
<dbReference type="EMBL" id="AHHH01000296">
    <property type="protein sequence ID" value="ESU40175.1"/>
    <property type="molecule type" value="Genomic_DNA"/>
</dbReference>
<dbReference type="Pfam" id="PF03302">
    <property type="entry name" value="VSP"/>
    <property type="match status" value="1"/>
</dbReference>
<comment type="caution">
    <text evidence="1">The sequence shown here is derived from an EMBL/GenBank/DDBJ whole genome shotgun (WGS) entry which is preliminary data.</text>
</comment>
<dbReference type="InterPro" id="IPR006212">
    <property type="entry name" value="Furin_repeat"/>
</dbReference>
<gene>
    <name evidence="1" type="ORF">GSB_155432</name>
</gene>
<dbReference type="VEuPathDB" id="GiardiaDB:QR46_4917"/>
<proteinExistence type="predicted"/>
<feature type="non-terminal residue" evidence="1">
    <location>
        <position position="1"/>
    </location>
</feature>
<dbReference type="InterPro" id="IPR009030">
    <property type="entry name" value="Growth_fac_rcpt_cys_sf"/>
</dbReference>
<sequence length="138" mass="13741">EGCKVCSAASTCTDCVDGYVKIGSAQTCTKCHTSCLTCETAASTCKACASGHYKAASGSTCASCESNSGDITGVKGCASCAAPAGSTGLVLCYLVGAALLGPSPHIPVGMSALLLVSQVSPAPCWVRHMVTERPRGSE</sequence>
<accession>V6TT47</accession>
<dbReference type="SUPFAM" id="SSF57184">
    <property type="entry name" value="Growth factor receptor domain"/>
    <property type="match status" value="1"/>
</dbReference>
<dbReference type="PANTHER" id="PTHR23275">
    <property type="entry name" value="CABRIOLET.-RELATED"/>
    <property type="match status" value="1"/>
</dbReference>
<dbReference type="OrthoDB" id="4062651at2759"/>
<dbReference type="InterPro" id="IPR005127">
    <property type="entry name" value="Giardia_VSP"/>
</dbReference>
<dbReference type="AlphaFoldDB" id="V6TT47"/>
<name>V6TT47_GIAIN</name>
<protein>
    <submittedName>
        <fullName evidence="1">Variant-specific surface protein</fullName>
    </submittedName>
</protein>
<dbReference type="VEuPathDB" id="GiardiaDB:GL50581_3171"/>
<dbReference type="SMART" id="SM00261">
    <property type="entry name" value="FU"/>
    <property type="match status" value="1"/>
</dbReference>